<evidence type="ECO:0000313" key="2">
    <source>
        <dbReference type="Proteomes" id="UP000199169"/>
    </source>
</evidence>
<protein>
    <recommendedName>
        <fullName evidence="3">PilZ domain-containing protein</fullName>
    </recommendedName>
</protein>
<dbReference type="EMBL" id="FLQX01000112">
    <property type="protein sequence ID" value="SBT06873.1"/>
    <property type="molecule type" value="Genomic_DNA"/>
</dbReference>
<evidence type="ECO:0000313" key="1">
    <source>
        <dbReference type="EMBL" id="SBT06873.1"/>
    </source>
</evidence>
<gene>
    <name evidence="1" type="ORF">ACCAA_360031</name>
</gene>
<proteinExistence type="predicted"/>
<dbReference type="RefSeq" id="WP_186407393.1">
    <property type="nucleotide sequence ID" value="NZ_FLQX01000112.1"/>
</dbReference>
<accession>A0A1A8XSG8</accession>
<name>A0A1A8XSG8_9PROT</name>
<sequence>MIRKLFTRRSEHPLADGKELARILAELRVETPAKAVEEVMSWFESLQHGDDFRVLQYFQLLRQLDEAAQPHLRRLARDYLNSGGGSALVEQRLWTASHAYWAAVAAQYATCIERARLDAKGSDAFKALLPLAVARVQAARCRQLKWQAYRYGPIDDFLWKELATTYLAAEAAGHAQQPMQLYPAQKALTSVAQQYLHANVFFSSSMDSLTPLQIELADRLIAYFLPGFVFSVDCRPDSVYWLDAASGSAPVRLARHPGAKRPGLRFLSPGTARQALDELIHLVERGDVPDDLNLGGQYPQRVLVPVLYHLRAHWAVRPPQRRHQRHVVKTRMNVLHGFEQSHAVFSGSRPPWAAESGSETWLVENVSLGGFRALFDDSSAQTLKLGELLCMQPEGGDNWLLGASRRVNRLAGERASLGIQVLSRRARSIDLRPRQSGFSAAVRIPGIWLHDSGEPGVLRIVLLTGGFNVQVPVEFSDDGQRHLLTPLELEESGGDYEIGRFRDQAIA</sequence>
<dbReference type="AlphaFoldDB" id="A0A1A8XSG8"/>
<reference evidence="1 2" key="1">
    <citation type="submission" date="2016-06" db="EMBL/GenBank/DDBJ databases">
        <authorList>
            <person name="Kjaerup R.B."/>
            <person name="Dalgaard T.S."/>
            <person name="Juul-Madsen H.R."/>
        </authorList>
    </citation>
    <scope>NUCLEOTIDE SEQUENCE [LARGE SCALE GENOMIC DNA]</scope>
    <source>
        <strain evidence="1">3</strain>
    </source>
</reference>
<organism evidence="1 2">
    <name type="scientific">Candidatus Accumulibacter aalborgensis</name>
    <dbReference type="NCBI Taxonomy" id="1860102"/>
    <lineage>
        <taxon>Bacteria</taxon>
        <taxon>Pseudomonadati</taxon>
        <taxon>Pseudomonadota</taxon>
        <taxon>Betaproteobacteria</taxon>
        <taxon>Candidatus Accumulibacter</taxon>
    </lineage>
</organism>
<dbReference type="STRING" id="1860102.ACCAA_360031"/>
<evidence type="ECO:0008006" key="3">
    <source>
        <dbReference type="Google" id="ProtNLM"/>
    </source>
</evidence>
<dbReference type="Proteomes" id="UP000199169">
    <property type="component" value="Unassembled WGS sequence"/>
</dbReference>
<keyword evidence="2" id="KW-1185">Reference proteome</keyword>